<sequence length="119" mass="12951">MFAVVKTGGKQYRVAEGDVIKVEKLAGDAGSTITLDEVLMVGDDKGVKVGEPTLKGANVTATVLEQKKDKKIIVFKKKRRQNYRRKRGHRQEITVLRITGIAGAAAKKTAKKTEEAAAE</sequence>
<comment type="subunit">
    <text evidence="4">Part of the 50S ribosomal subunit. Contacts protein L20.</text>
</comment>
<dbReference type="RefSeq" id="WP_289503553.1">
    <property type="nucleotide sequence ID" value="NZ_CP116805.1"/>
</dbReference>
<organism evidence="6 7">
    <name type="scientific">Gimibacter soli</name>
    <dbReference type="NCBI Taxonomy" id="3024400"/>
    <lineage>
        <taxon>Bacteria</taxon>
        <taxon>Pseudomonadati</taxon>
        <taxon>Pseudomonadota</taxon>
        <taxon>Alphaproteobacteria</taxon>
        <taxon>Kordiimonadales</taxon>
        <taxon>Temperatibacteraceae</taxon>
        <taxon>Gimibacter</taxon>
    </lineage>
</organism>
<keyword evidence="4 5" id="KW-0694">RNA-binding</keyword>
<accession>A0AAF0BGU3</accession>
<dbReference type="GO" id="GO:0005737">
    <property type="term" value="C:cytoplasm"/>
    <property type="evidence" value="ECO:0007669"/>
    <property type="project" value="UniProtKB-ARBA"/>
</dbReference>
<dbReference type="GO" id="GO:0005840">
    <property type="term" value="C:ribosome"/>
    <property type="evidence" value="ECO:0007669"/>
    <property type="project" value="UniProtKB-KW"/>
</dbReference>
<evidence type="ECO:0000313" key="7">
    <source>
        <dbReference type="Proteomes" id="UP001217500"/>
    </source>
</evidence>
<dbReference type="InterPro" id="IPR001787">
    <property type="entry name" value="Ribosomal_bL21"/>
</dbReference>
<keyword evidence="3 4" id="KW-0687">Ribonucleoprotein</keyword>
<dbReference type="InterPro" id="IPR028909">
    <property type="entry name" value="bL21-like"/>
</dbReference>
<dbReference type="GO" id="GO:0006412">
    <property type="term" value="P:translation"/>
    <property type="evidence" value="ECO:0007669"/>
    <property type="project" value="UniProtKB-UniRule"/>
</dbReference>
<dbReference type="SUPFAM" id="SSF141091">
    <property type="entry name" value="L21p-like"/>
    <property type="match status" value="1"/>
</dbReference>
<dbReference type="EMBL" id="CP116805">
    <property type="protein sequence ID" value="WCL53878.1"/>
    <property type="molecule type" value="Genomic_DNA"/>
</dbReference>
<dbReference type="GO" id="GO:1990904">
    <property type="term" value="C:ribonucleoprotein complex"/>
    <property type="evidence" value="ECO:0007669"/>
    <property type="project" value="UniProtKB-KW"/>
</dbReference>
<dbReference type="PANTHER" id="PTHR21349">
    <property type="entry name" value="50S RIBOSOMAL PROTEIN L21"/>
    <property type="match status" value="1"/>
</dbReference>
<name>A0AAF0BGU3_9PROT</name>
<evidence type="ECO:0000256" key="5">
    <source>
        <dbReference type="RuleBase" id="RU000562"/>
    </source>
</evidence>
<comment type="function">
    <text evidence="4 5">This protein binds to 23S rRNA in the presence of protein L20.</text>
</comment>
<dbReference type="PANTHER" id="PTHR21349:SF0">
    <property type="entry name" value="LARGE RIBOSOMAL SUBUNIT PROTEIN BL21M"/>
    <property type="match status" value="1"/>
</dbReference>
<reference evidence="6" key="1">
    <citation type="submission" date="2023-01" db="EMBL/GenBank/DDBJ databases">
        <title>The genome sequence of Kordiimonadaceae bacterium 6D33.</title>
        <authorList>
            <person name="Liu Y."/>
        </authorList>
    </citation>
    <scope>NUCLEOTIDE SEQUENCE</scope>
    <source>
        <strain evidence="6">6D33</strain>
    </source>
</reference>
<evidence type="ECO:0000256" key="2">
    <source>
        <dbReference type="ARBA" id="ARBA00022980"/>
    </source>
</evidence>
<dbReference type="GO" id="GO:0019843">
    <property type="term" value="F:rRNA binding"/>
    <property type="evidence" value="ECO:0007669"/>
    <property type="project" value="UniProtKB-UniRule"/>
</dbReference>
<evidence type="ECO:0000256" key="4">
    <source>
        <dbReference type="HAMAP-Rule" id="MF_01363"/>
    </source>
</evidence>
<dbReference type="Proteomes" id="UP001217500">
    <property type="component" value="Chromosome"/>
</dbReference>
<keyword evidence="4 5" id="KW-0699">rRNA-binding</keyword>
<dbReference type="GO" id="GO:0003735">
    <property type="term" value="F:structural constituent of ribosome"/>
    <property type="evidence" value="ECO:0007669"/>
    <property type="project" value="InterPro"/>
</dbReference>
<gene>
    <name evidence="4 6" type="primary">rplU</name>
    <name evidence="6" type="ORF">PH603_15175</name>
</gene>
<keyword evidence="2 4" id="KW-0689">Ribosomal protein</keyword>
<dbReference type="NCBIfam" id="TIGR00061">
    <property type="entry name" value="L21"/>
    <property type="match status" value="1"/>
</dbReference>
<dbReference type="AlphaFoldDB" id="A0AAF0BGU3"/>
<dbReference type="HAMAP" id="MF_01363">
    <property type="entry name" value="Ribosomal_bL21"/>
    <property type="match status" value="1"/>
</dbReference>
<evidence type="ECO:0000256" key="1">
    <source>
        <dbReference type="ARBA" id="ARBA00008563"/>
    </source>
</evidence>
<dbReference type="Pfam" id="PF00829">
    <property type="entry name" value="Ribosomal_L21p"/>
    <property type="match status" value="1"/>
</dbReference>
<keyword evidence="7" id="KW-1185">Reference proteome</keyword>
<protein>
    <recommendedName>
        <fullName evidence="4">Large ribosomal subunit protein bL21</fullName>
    </recommendedName>
</protein>
<dbReference type="KEGG" id="gso:PH603_15175"/>
<comment type="similarity">
    <text evidence="1 4 5">Belongs to the bacterial ribosomal protein bL21 family.</text>
</comment>
<evidence type="ECO:0000313" key="6">
    <source>
        <dbReference type="EMBL" id="WCL53878.1"/>
    </source>
</evidence>
<dbReference type="InterPro" id="IPR036164">
    <property type="entry name" value="bL21-like_sf"/>
</dbReference>
<evidence type="ECO:0000256" key="3">
    <source>
        <dbReference type="ARBA" id="ARBA00023274"/>
    </source>
</evidence>
<proteinExistence type="inferred from homology"/>